<reference evidence="1 2" key="1">
    <citation type="submission" date="2019-10" db="EMBL/GenBank/DDBJ databases">
        <title>Taxonomy of Antarctic Massilia spp.: description of Massilia rubra sp. nov., Massilia aquatica sp. nov., Massilia mucilaginosa sp. nov., Massilia frigida sp. nov. isolated from streams, lakes and regoliths.</title>
        <authorList>
            <person name="Holochova P."/>
            <person name="Sedlacek I."/>
            <person name="Kralova S."/>
            <person name="Maslanova I."/>
            <person name="Busse H.-J."/>
            <person name="Stankova E."/>
            <person name="Vrbovska V."/>
            <person name="Kovarovic V."/>
            <person name="Bartak M."/>
            <person name="Svec P."/>
            <person name="Pantucek R."/>
        </authorList>
    </citation>
    <scope>NUCLEOTIDE SEQUENCE [LARGE SCALE GENOMIC DNA]</scope>
    <source>
        <strain evidence="1 2">CCM 8733</strain>
    </source>
</reference>
<keyword evidence="2" id="KW-1185">Reference proteome</keyword>
<organism evidence="1 2">
    <name type="scientific">Massilia mucilaginosa</name>
    <dbReference type="NCBI Taxonomy" id="2609282"/>
    <lineage>
        <taxon>Bacteria</taxon>
        <taxon>Pseudomonadati</taxon>
        <taxon>Pseudomonadota</taxon>
        <taxon>Betaproteobacteria</taxon>
        <taxon>Burkholderiales</taxon>
        <taxon>Oxalobacteraceae</taxon>
        <taxon>Telluria group</taxon>
        <taxon>Massilia</taxon>
    </lineage>
</organism>
<accession>A0ABX0NNI7</accession>
<dbReference type="Proteomes" id="UP000609726">
    <property type="component" value="Unassembled WGS sequence"/>
</dbReference>
<comment type="caution">
    <text evidence="1">The sequence shown here is derived from an EMBL/GenBank/DDBJ whole genome shotgun (WGS) entry which is preliminary data.</text>
</comment>
<evidence type="ECO:0008006" key="3">
    <source>
        <dbReference type="Google" id="ProtNLM"/>
    </source>
</evidence>
<dbReference type="PROSITE" id="PS51257">
    <property type="entry name" value="PROKAR_LIPOPROTEIN"/>
    <property type="match status" value="1"/>
</dbReference>
<evidence type="ECO:0000313" key="2">
    <source>
        <dbReference type="Proteomes" id="UP000609726"/>
    </source>
</evidence>
<sequence length="213" mass="23029">MTKFFRTALGGIWLSFLLISSGCTSNQIASKTCSNLHTEICAGKIVAPQASIENIRSGVRVAIDAIYSLRFEKTLNEFYIKNAKSGPHSAAWVGFDAETVANQLRTSIKNVEIVTYGGLWAFVLRFGPAQNIAYDGDGNGPIRLNEWALPRSIPSLGNTVGHEVAHKVGLTHPSSSINRAVANCEPPYVIGALIEKLAQENTLPDLEITCNSL</sequence>
<protein>
    <recommendedName>
        <fullName evidence="3">Peptidase M10 metallopeptidase domain-containing protein</fullName>
    </recommendedName>
</protein>
<name>A0ABX0NNI7_9BURK</name>
<evidence type="ECO:0000313" key="1">
    <source>
        <dbReference type="EMBL" id="NHZ88360.1"/>
    </source>
</evidence>
<proteinExistence type="predicted"/>
<dbReference type="RefSeq" id="WP_166871041.1">
    <property type="nucleotide sequence ID" value="NZ_WHJH01000003.1"/>
</dbReference>
<gene>
    <name evidence="1" type="ORF">F2P45_04865</name>
</gene>
<dbReference type="EMBL" id="WHJH01000003">
    <property type="protein sequence ID" value="NHZ88360.1"/>
    <property type="molecule type" value="Genomic_DNA"/>
</dbReference>